<dbReference type="Pfam" id="PF07992">
    <property type="entry name" value="Pyr_redox_2"/>
    <property type="match status" value="1"/>
</dbReference>
<keyword evidence="3" id="KW-0274">FAD</keyword>
<dbReference type="GO" id="GO:0003677">
    <property type="term" value="F:DNA binding"/>
    <property type="evidence" value="ECO:0007669"/>
    <property type="project" value="InterPro"/>
</dbReference>
<dbReference type="GO" id="GO:0005737">
    <property type="term" value="C:cytoplasm"/>
    <property type="evidence" value="ECO:0007669"/>
    <property type="project" value="TreeGrafter"/>
</dbReference>
<dbReference type="InterPro" id="IPR036188">
    <property type="entry name" value="FAD/NAD-bd_sf"/>
</dbReference>
<dbReference type="InterPro" id="IPR023753">
    <property type="entry name" value="FAD/NAD-binding_dom"/>
</dbReference>
<feature type="non-terminal residue" evidence="10">
    <location>
        <position position="799"/>
    </location>
</feature>
<dbReference type="PANTHER" id="PTHR43735">
    <property type="entry name" value="APOPTOSIS-INDUCING FACTOR 1"/>
    <property type="match status" value="1"/>
</dbReference>
<keyword evidence="5" id="KW-0805">Transcription regulation</keyword>
<dbReference type="CDD" id="cd12148">
    <property type="entry name" value="fungal_TF_MHR"/>
    <property type="match status" value="1"/>
</dbReference>
<evidence type="ECO:0000256" key="1">
    <source>
        <dbReference type="ARBA" id="ARBA00006442"/>
    </source>
</evidence>
<proteinExistence type="inferred from homology"/>
<evidence type="ECO:0000256" key="6">
    <source>
        <dbReference type="ARBA" id="ARBA00023163"/>
    </source>
</evidence>
<dbReference type="EMBL" id="JNOM01000297">
    <property type="protein sequence ID" value="KNG83022.1"/>
    <property type="molecule type" value="Genomic_DNA"/>
</dbReference>
<evidence type="ECO:0000256" key="7">
    <source>
        <dbReference type="ARBA" id="ARBA00023242"/>
    </source>
</evidence>
<evidence type="ECO:0008006" key="12">
    <source>
        <dbReference type="Google" id="ProtNLM"/>
    </source>
</evidence>
<dbReference type="OrthoDB" id="202203at2759"/>
<evidence type="ECO:0000256" key="2">
    <source>
        <dbReference type="ARBA" id="ARBA00022630"/>
    </source>
</evidence>
<feature type="domain" description="FAD/NAD(P)-binding" evidence="9">
    <location>
        <begin position="6"/>
        <end position="284"/>
    </location>
</feature>
<dbReference type="GO" id="GO:0008270">
    <property type="term" value="F:zinc ion binding"/>
    <property type="evidence" value="ECO:0007669"/>
    <property type="project" value="InterPro"/>
</dbReference>
<evidence type="ECO:0000256" key="3">
    <source>
        <dbReference type="ARBA" id="ARBA00022827"/>
    </source>
</evidence>
<dbReference type="Pfam" id="PF04082">
    <property type="entry name" value="Fungal_trans"/>
    <property type="match status" value="1"/>
</dbReference>
<sequence>MASKPTVIIIGGSFAGLGVAKSLLTELPSVKVILINPSEKAFFYLIDIKDTFQKYQSSRFEFVQGSATTIDPTSKTVSVSDTNETLHYDILVIASGSTTASAIGKDSAVVLFKSANTDDIQSLIRSGQEEIASAKTFLIIGGGPVGVEFAGELAEAVQGRAGAKVTLVTQSDRLLSPLKEAASTKARGLLEDKNISVQTQRKVLHVAQDSITKKWTATFDGGDKLTVDLCISTTGVLPNNSFIPAEFLSESGWVKVNDAFKVQNGTNQTVDSVYAVGDITTYPDRLASKIREQVPIVTAHIKADIAGSGARPTYAANGSLMMLVPVGRSGGTGQLFGWAPWSWLVSRIKATWNLIAQTYVNLRYTHAPNVKQVKKSATKRYLPATDVLGSVLPESLYPQVPPETYAVFDRLDRLEENVFAPTAATNASPALRMTLAARPKVPEADKWQLSPQLLQPSYLGMIAGGSVFRILEEKDMTMQGLVHKYFDTIHNYMPIMSKVKLNKQIQELEGLNSKSAFMVLILAILLLTEHPPADSDGALGLSELYQVCKYHFSLFMSLKEPSIELIQAGLCITLYEYVHGIPERAYVTIGTCARMVSVLRLHSNANSAPQSALTEDCFDENAHVISAMHLLNRHICLSFTMLGKHLNSEYSPIIEAREPPMTSVMGRAVNALSREAEGCRILCRLQQIIHEDIPACGPGTSWPTQLDRVIALDTELQNMKLGFQDYNDSSTWRGDFAAYAVASLFMLNLVSQQEEILPVTECFGQRHMEILTSIEMLMKMVNSQLSEAVTTGYNADFLT</sequence>
<dbReference type="InterPro" id="IPR007219">
    <property type="entry name" value="XnlR_reg_dom"/>
</dbReference>
<dbReference type="GO" id="GO:0004174">
    <property type="term" value="F:electron-transferring-flavoprotein dehydrogenase activity"/>
    <property type="evidence" value="ECO:0007669"/>
    <property type="project" value="TreeGrafter"/>
</dbReference>
<protein>
    <recommendedName>
        <fullName evidence="12">FAD/NAD(P)-binding domain-containing protein</fullName>
    </recommendedName>
</protein>
<evidence type="ECO:0000313" key="11">
    <source>
        <dbReference type="Proteomes" id="UP000037505"/>
    </source>
</evidence>
<feature type="domain" description="Xylanolytic transcriptional activator regulatory" evidence="8">
    <location>
        <begin position="483"/>
        <end position="609"/>
    </location>
</feature>
<dbReference type="PRINTS" id="PR00368">
    <property type="entry name" value="FADPNR"/>
</dbReference>
<dbReference type="PANTHER" id="PTHR43735:SF3">
    <property type="entry name" value="FERROPTOSIS SUPPRESSOR PROTEIN 1"/>
    <property type="match status" value="1"/>
</dbReference>
<keyword evidence="11" id="KW-1185">Reference proteome</keyword>
<reference evidence="10 11" key="1">
    <citation type="submission" date="2014-06" db="EMBL/GenBank/DDBJ databases">
        <title>The Genome of the Aflatoxigenic Filamentous Fungus Aspergillus nomius.</title>
        <authorList>
            <person name="Moore M.G."/>
            <person name="Shannon B.M."/>
            <person name="Brian M.M."/>
        </authorList>
    </citation>
    <scope>NUCLEOTIDE SEQUENCE [LARGE SCALE GENOMIC DNA]</scope>
    <source>
        <strain evidence="10 11">NRRL 13137</strain>
    </source>
</reference>
<dbReference type="GeneID" id="26810062"/>
<name>A0A0L1IU51_ASPN3</name>
<keyword evidence="7" id="KW-0539">Nucleus</keyword>
<evidence type="ECO:0000256" key="4">
    <source>
        <dbReference type="ARBA" id="ARBA00023002"/>
    </source>
</evidence>
<evidence type="ECO:0000259" key="8">
    <source>
        <dbReference type="Pfam" id="PF04082"/>
    </source>
</evidence>
<keyword evidence="6" id="KW-0804">Transcription</keyword>
<evidence type="ECO:0000313" key="10">
    <source>
        <dbReference type="EMBL" id="KNG83022.1"/>
    </source>
</evidence>
<evidence type="ECO:0000259" key="9">
    <source>
        <dbReference type="Pfam" id="PF07992"/>
    </source>
</evidence>
<keyword evidence="2" id="KW-0285">Flavoprotein</keyword>
<dbReference type="Proteomes" id="UP000037505">
    <property type="component" value="Unassembled WGS sequence"/>
</dbReference>
<keyword evidence="4" id="KW-0560">Oxidoreductase</keyword>
<dbReference type="SUPFAM" id="SSF51905">
    <property type="entry name" value="FAD/NAD(P)-binding domain"/>
    <property type="match status" value="1"/>
</dbReference>
<dbReference type="GO" id="GO:0006351">
    <property type="term" value="P:DNA-templated transcription"/>
    <property type="evidence" value="ECO:0007669"/>
    <property type="project" value="InterPro"/>
</dbReference>
<comment type="similarity">
    <text evidence="1">Belongs to the FAD-dependent oxidoreductase family.</text>
</comment>
<organism evidence="10 11">
    <name type="scientific">Aspergillus nomiae NRRL (strain ATCC 15546 / NRRL 13137 / CBS 260.88 / M93)</name>
    <dbReference type="NCBI Taxonomy" id="1509407"/>
    <lineage>
        <taxon>Eukaryota</taxon>
        <taxon>Fungi</taxon>
        <taxon>Dikarya</taxon>
        <taxon>Ascomycota</taxon>
        <taxon>Pezizomycotina</taxon>
        <taxon>Eurotiomycetes</taxon>
        <taxon>Eurotiomycetidae</taxon>
        <taxon>Eurotiales</taxon>
        <taxon>Aspergillaceae</taxon>
        <taxon>Aspergillus</taxon>
        <taxon>Aspergillus subgen. Circumdati</taxon>
    </lineage>
</organism>
<dbReference type="AlphaFoldDB" id="A0A0L1IU51"/>
<accession>A0A0L1IU51</accession>
<dbReference type="RefSeq" id="XP_015403945.1">
    <property type="nucleotide sequence ID" value="XM_015553514.1"/>
</dbReference>
<dbReference type="Gene3D" id="3.50.50.100">
    <property type="match status" value="1"/>
</dbReference>
<dbReference type="GO" id="GO:0050660">
    <property type="term" value="F:flavin adenine dinucleotide binding"/>
    <property type="evidence" value="ECO:0007669"/>
    <property type="project" value="TreeGrafter"/>
</dbReference>
<evidence type="ECO:0000256" key="5">
    <source>
        <dbReference type="ARBA" id="ARBA00023015"/>
    </source>
</evidence>
<comment type="caution">
    <text evidence="10">The sequence shown here is derived from an EMBL/GenBank/DDBJ whole genome shotgun (WGS) entry which is preliminary data.</text>
</comment>
<dbReference type="STRING" id="1509407.A0A0L1IU51"/>
<gene>
    <name evidence="10" type="ORF">ANOM_008258</name>
</gene>